<proteinExistence type="predicted"/>
<gene>
    <name evidence="2" type="primary">LOC136087104</name>
</gene>
<evidence type="ECO:0000313" key="2">
    <source>
        <dbReference type="RefSeq" id="XP_065665682.1"/>
    </source>
</evidence>
<dbReference type="PANTHER" id="PTHR46289:SF17">
    <property type="entry name" value="HAT C-TERMINAL DIMERISATION DOMAIN-CONTAINING PROTEIN"/>
    <property type="match status" value="1"/>
</dbReference>
<dbReference type="RefSeq" id="XP_065665682.1">
    <property type="nucleotide sequence ID" value="XM_065809610.1"/>
</dbReference>
<dbReference type="GeneID" id="136087104"/>
<keyword evidence="1" id="KW-1185">Reference proteome</keyword>
<dbReference type="InterPro" id="IPR052958">
    <property type="entry name" value="IFN-induced_PKR_regulator"/>
</dbReference>
<dbReference type="PANTHER" id="PTHR46289">
    <property type="entry name" value="52 KDA REPRESSOR OF THE INHIBITOR OF THE PROTEIN KINASE-LIKE PROTEIN-RELATED"/>
    <property type="match status" value="1"/>
</dbReference>
<accession>A0ABM4CUR8</accession>
<dbReference type="Proteomes" id="UP001652625">
    <property type="component" value="Chromosome 11"/>
</dbReference>
<reference evidence="2" key="1">
    <citation type="submission" date="2025-08" db="UniProtKB">
        <authorList>
            <consortium name="RefSeq"/>
        </authorList>
    </citation>
    <scope>IDENTIFICATION</scope>
</reference>
<organism evidence="1 2">
    <name type="scientific">Hydra vulgaris</name>
    <name type="common">Hydra</name>
    <name type="synonym">Hydra attenuata</name>
    <dbReference type="NCBI Taxonomy" id="6087"/>
    <lineage>
        <taxon>Eukaryota</taxon>
        <taxon>Metazoa</taxon>
        <taxon>Cnidaria</taxon>
        <taxon>Hydrozoa</taxon>
        <taxon>Hydroidolina</taxon>
        <taxon>Anthoathecata</taxon>
        <taxon>Aplanulata</taxon>
        <taxon>Hydridae</taxon>
        <taxon>Hydra</taxon>
    </lineage>
</organism>
<protein>
    <submittedName>
        <fullName evidence="2">52 kDa repressor of the inhibitor of the protein kinase-like</fullName>
    </submittedName>
</protein>
<evidence type="ECO:0000313" key="1">
    <source>
        <dbReference type="Proteomes" id="UP001652625"/>
    </source>
</evidence>
<name>A0ABM4CUR8_HYDVU</name>
<sequence length="418" mass="48348">MAGHTKGLSARILNLNEKAIFSHCYSHRLNLAICASCNVQSIRSFLAYVKEVSYFFNLSPTREQKLEEHIDKITPLAFKKKLKDVCRTRWIDKVHGMDTFQELFIPVVSCLEEMSLNINKTFNHTTSTSASSLLKLITGFYFIIALCITRNVFDITLPITRMLQAKTNDICNGLNLIQALKDAVSSLRNIVDEHHQICYEQKLKIASKINVIKEKHRTSFISKNRANTPFEYVSHYFKMIITIPLLDHLSTKLNSRFNDTTLKRYKALDLVPSKMIAEIQCSSDTNWKDQVISFSDFYITDLPNPLAFLGELRLWEVCWVNFKNELPSNITETLKAINFPEFKNIKICIKLLATLPLTSCECEQTLFSLRRLKDYKRSTMVEDRLNDLALMNIHTELPIDVEKVINKFAINNRRLCFK</sequence>